<dbReference type="Pfam" id="PF00579">
    <property type="entry name" value="tRNA-synt_1b"/>
    <property type="match status" value="1"/>
</dbReference>
<dbReference type="AlphaFoldDB" id="R7QH44"/>
<accession>R7QH44</accession>
<dbReference type="Gene3D" id="3.40.50.620">
    <property type="entry name" value="HUPs"/>
    <property type="match status" value="1"/>
</dbReference>
<dbReference type="OrthoDB" id="10261385at2759"/>
<evidence type="ECO:0000256" key="13">
    <source>
        <dbReference type="SAM" id="MobiDB-lite"/>
    </source>
</evidence>
<keyword evidence="6 12" id="KW-0436">Ligase</keyword>
<reference evidence="15" key="1">
    <citation type="journal article" date="2013" name="Proc. Natl. Acad. Sci. U.S.A.">
        <title>Genome structure and metabolic features in the red seaweed Chondrus crispus shed light on evolution of the Archaeplastida.</title>
        <authorList>
            <person name="Collen J."/>
            <person name="Porcel B."/>
            <person name="Carre W."/>
            <person name="Ball S.G."/>
            <person name="Chaparro C."/>
            <person name="Tonon T."/>
            <person name="Barbeyron T."/>
            <person name="Michel G."/>
            <person name="Noel B."/>
            <person name="Valentin K."/>
            <person name="Elias M."/>
            <person name="Artiguenave F."/>
            <person name="Arun A."/>
            <person name="Aury J.M."/>
            <person name="Barbosa-Neto J.F."/>
            <person name="Bothwell J.H."/>
            <person name="Bouget F.Y."/>
            <person name="Brillet L."/>
            <person name="Cabello-Hurtado F."/>
            <person name="Capella-Gutierrez S."/>
            <person name="Charrier B."/>
            <person name="Cladiere L."/>
            <person name="Cock J.M."/>
            <person name="Coelho S.M."/>
            <person name="Colleoni C."/>
            <person name="Czjzek M."/>
            <person name="Da Silva C."/>
            <person name="Delage L."/>
            <person name="Denoeud F."/>
            <person name="Deschamps P."/>
            <person name="Dittami S.M."/>
            <person name="Gabaldon T."/>
            <person name="Gachon C.M."/>
            <person name="Groisillier A."/>
            <person name="Herve C."/>
            <person name="Jabbari K."/>
            <person name="Katinka M."/>
            <person name="Kloareg B."/>
            <person name="Kowalczyk N."/>
            <person name="Labadie K."/>
            <person name="Leblanc C."/>
            <person name="Lopez P.J."/>
            <person name="McLachlan D.H."/>
            <person name="Meslet-Cladiere L."/>
            <person name="Moustafa A."/>
            <person name="Nehr Z."/>
            <person name="Nyvall Collen P."/>
            <person name="Panaud O."/>
            <person name="Partensky F."/>
            <person name="Poulain J."/>
            <person name="Rensing S.A."/>
            <person name="Rousvoal S."/>
            <person name="Samson G."/>
            <person name="Symeonidi A."/>
            <person name="Weissenbach J."/>
            <person name="Zambounis A."/>
            <person name="Wincker P."/>
            <person name="Boyen C."/>
        </authorList>
    </citation>
    <scope>NUCLEOTIDE SEQUENCE [LARGE SCALE GENOMIC DNA]</scope>
    <source>
        <strain evidence="15">cv. Stackhouse</strain>
    </source>
</reference>
<dbReference type="Gene3D" id="1.10.240.10">
    <property type="entry name" value="Tyrosyl-Transfer RNA Synthetase"/>
    <property type="match status" value="1"/>
</dbReference>
<evidence type="ECO:0000256" key="6">
    <source>
        <dbReference type="ARBA" id="ARBA00022598"/>
    </source>
</evidence>
<dbReference type="OMA" id="SIYHRFM"/>
<name>R7QH44_CHOCR</name>
<dbReference type="PANTHER" id="PTHR10055:SF1">
    <property type="entry name" value="TRYPTOPHAN--TRNA LIGASE, CYTOPLASMIC"/>
    <property type="match status" value="1"/>
</dbReference>
<evidence type="ECO:0000256" key="10">
    <source>
        <dbReference type="ARBA" id="ARBA00023146"/>
    </source>
</evidence>
<dbReference type="InterPro" id="IPR014729">
    <property type="entry name" value="Rossmann-like_a/b/a_fold"/>
</dbReference>
<evidence type="ECO:0000256" key="9">
    <source>
        <dbReference type="ARBA" id="ARBA00022917"/>
    </source>
</evidence>
<organism evidence="14 15">
    <name type="scientific">Chondrus crispus</name>
    <name type="common">Carrageen Irish moss</name>
    <name type="synonym">Polymorpha crispa</name>
    <dbReference type="NCBI Taxonomy" id="2769"/>
    <lineage>
        <taxon>Eukaryota</taxon>
        <taxon>Rhodophyta</taxon>
        <taxon>Florideophyceae</taxon>
        <taxon>Rhodymeniophycidae</taxon>
        <taxon>Gigartinales</taxon>
        <taxon>Gigartinaceae</taxon>
        <taxon>Chondrus</taxon>
    </lineage>
</organism>
<dbReference type="KEGG" id="ccp:CHC_T00010058001"/>
<proteinExistence type="inferred from homology"/>
<dbReference type="NCBIfam" id="TIGR00233">
    <property type="entry name" value="trpS"/>
    <property type="match status" value="1"/>
</dbReference>
<keyword evidence="9 12" id="KW-0648">Protein biosynthesis</keyword>
<evidence type="ECO:0000256" key="8">
    <source>
        <dbReference type="ARBA" id="ARBA00022840"/>
    </source>
</evidence>
<dbReference type="InterPro" id="IPR002305">
    <property type="entry name" value="aa-tRNA-synth_Ic"/>
</dbReference>
<comment type="similarity">
    <text evidence="2 12">Belongs to the class-I aminoacyl-tRNA synthetase family.</text>
</comment>
<evidence type="ECO:0000256" key="5">
    <source>
        <dbReference type="ARBA" id="ARBA00022490"/>
    </source>
</evidence>
<dbReference type="GO" id="GO:0004830">
    <property type="term" value="F:tryptophan-tRNA ligase activity"/>
    <property type="evidence" value="ECO:0007669"/>
    <property type="project" value="UniProtKB-EC"/>
</dbReference>
<dbReference type="GeneID" id="17324281"/>
<evidence type="ECO:0000256" key="2">
    <source>
        <dbReference type="ARBA" id="ARBA00005594"/>
    </source>
</evidence>
<dbReference type="RefSeq" id="XP_005716564.1">
    <property type="nucleotide sequence ID" value="XM_005716507.1"/>
</dbReference>
<dbReference type="EC" id="6.1.1.2" evidence="3"/>
<evidence type="ECO:0000256" key="12">
    <source>
        <dbReference type="RuleBase" id="RU363036"/>
    </source>
</evidence>
<keyword evidence="8 12" id="KW-0067">ATP-binding</keyword>
<dbReference type="STRING" id="2769.R7QH44"/>
<gene>
    <name evidence="14" type="ORF">CHC_T00010058001</name>
</gene>
<evidence type="ECO:0000256" key="11">
    <source>
        <dbReference type="ARBA" id="ARBA00030268"/>
    </source>
</evidence>
<keyword evidence="15" id="KW-1185">Reference proteome</keyword>
<dbReference type="GO" id="GO:0005737">
    <property type="term" value="C:cytoplasm"/>
    <property type="evidence" value="ECO:0007669"/>
    <property type="project" value="UniProtKB-SubCell"/>
</dbReference>
<dbReference type="EMBL" id="HG001800">
    <property type="protein sequence ID" value="CDF36745.1"/>
    <property type="molecule type" value="Genomic_DNA"/>
</dbReference>
<dbReference type="Proteomes" id="UP000012073">
    <property type="component" value="Unassembled WGS sequence"/>
</dbReference>
<dbReference type="PANTHER" id="PTHR10055">
    <property type="entry name" value="TRYPTOPHANYL-TRNA SYNTHETASE"/>
    <property type="match status" value="1"/>
</dbReference>
<evidence type="ECO:0000256" key="3">
    <source>
        <dbReference type="ARBA" id="ARBA00013161"/>
    </source>
</evidence>
<dbReference type="InterPro" id="IPR002306">
    <property type="entry name" value="Trp-tRNA-ligase"/>
</dbReference>
<dbReference type="SUPFAM" id="SSF52374">
    <property type="entry name" value="Nucleotidylyl transferase"/>
    <property type="match status" value="1"/>
</dbReference>
<protein>
    <recommendedName>
        <fullName evidence="4">Tryptophan--tRNA ligase, cytoplasmic</fullName>
        <ecNumber evidence="3">6.1.1.2</ecNumber>
    </recommendedName>
    <alternativeName>
        <fullName evidence="11">Tryptophanyl-tRNA synthetase</fullName>
    </alternativeName>
</protein>
<dbReference type="PRINTS" id="PR01039">
    <property type="entry name" value="TRNASYNTHTRP"/>
</dbReference>
<evidence type="ECO:0000256" key="1">
    <source>
        <dbReference type="ARBA" id="ARBA00004496"/>
    </source>
</evidence>
<sequence>MADLSTPPDVPATNDDQAPAPIVTPWEVSGIIDYDKLISQFGSRPISPELLARFEALTGHRPHLFLRRGIFFSHRDLEALLNNYEAGKKFYLYTGRGPSSTALHLGHLVPFIFTAYLQKVFNVPCVIQLTDDEKFLFAKQQKGDKPPPPIEHFMGLARENAKDIIAVGFDPAKTFIFSDTSYIASLYLNVLRIQRITTYNQARAIFGFTDSDNIGKHAFPAVQAAPSFSTSFPVVLGGAVDIPCLIPCAIDQDPYFRLTRDAAPRLNYLKPALIHSKFFPALQGDNTKMSSSLAESAIFLDDTPKKIKTKVNKYAFSGGRETVEEHRRLGGNVDVDISYRYLTFFLEDDEKLEHIRAAYSSGEMLSGEIKAELIKVLQPIVANHQTRRSEVSDQVLDQFFAIRPLEF</sequence>
<keyword evidence="10 12" id="KW-0030">Aminoacyl-tRNA synthetase</keyword>
<comment type="subcellular location">
    <subcellularLocation>
        <location evidence="1">Cytoplasm</location>
    </subcellularLocation>
</comment>
<dbReference type="FunFam" id="3.40.50.620:FF:000033">
    <property type="entry name" value="tryptophan--tRNA ligase, cytoplasmic"/>
    <property type="match status" value="1"/>
</dbReference>
<dbReference type="Gramene" id="CDF36745">
    <property type="protein sequence ID" value="CDF36745"/>
    <property type="gene ID" value="CHC_T00010058001"/>
</dbReference>
<keyword evidence="7 12" id="KW-0547">Nucleotide-binding</keyword>
<evidence type="ECO:0000256" key="4">
    <source>
        <dbReference type="ARBA" id="ARBA00013782"/>
    </source>
</evidence>
<evidence type="ECO:0000313" key="14">
    <source>
        <dbReference type="EMBL" id="CDF36745.1"/>
    </source>
</evidence>
<dbReference type="CDD" id="cd00806">
    <property type="entry name" value="TrpRS_core"/>
    <property type="match status" value="1"/>
</dbReference>
<keyword evidence="5" id="KW-0963">Cytoplasm</keyword>
<dbReference type="GO" id="GO:0006436">
    <property type="term" value="P:tryptophanyl-tRNA aminoacylation"/>
    <property type="evidence" value="ECO:0007669"/>
    <property type="project" value="InterPro"/>
</dbReference>
<feature type="region of interest" description="Disordered" evidence="13">
    <location>
        <begin position="1"/>
        <end position="21"/>
    </location>
</feature>
<evidence type="ECO:0000256" key="7">
    <source>
        <dbReference type="ARBA" id="ARBA00022741"/>
    </source>
</evidence>
<evidence type="ECO:0000313" key="15">
    <source>
        <dbReference type="Proteomes" id="UP000012073"/>
    </source>
</evidence>
<dbReference type="FunFam" id="1.10.240.10:FF:000003">
    <property type="entry name" value="Tryptophan--tRNA ligase, cytoplasmic"/>
    <property type="match status" value="1"/>
</dbReference>
<dbReference type="GO" id="GO:0005524">
    <property type="term" value="F:ATP binding"/>
    <property type="evidence" value="ECO:0007669"/>
    <property type="project" value="UniProtKB-KW"/>
</dbReference>